<sequence>MFLDAWINYFRFSNSSRIAGLSIHDPFAIAGIIMLLFLIPTALILLTVTARRSAESIWDGLRTDARYRELQRAARRLRRDADIANESAARNSHRSNRATRGTLRVSFMLPGITETPGMPQTSATLRLPATPRTPYDSCTLSEAAPFLSEVSDTPSPPVDRPSVLRSPTPSPSDHRLPAESDFTEVYERCHATQRPPQLNVTLEEAESRRRWTCEFQEELRVTAMNMV</sequence>
<keyword evidence="2" id="KW-0812">Transmembrane</keyword>
<reference evidence="3 4" key="1">
    <citation type="submission" date="2017-03" db="EMBL/GenBank/DDBJ databases">
        <title>Genomes of endolithic fungi from Antarctica.</title>
        <authorList>
            <person name="Coleine C."/>
            <person name="Masonjones S."/>
            <person name="Stajich J.E."/>
        </authorList>
    </citation>
    <scope>NUCLEOTIDE SEQUENCE [LARGE SCALE GENOMIC DNA]</scope>
    <source>
        <strain evidence="3 4">CCFEE 5311</strain>
    </source>
</reference>
<feature type="transmembrane region" description="Helical" evidence="2">
    <location>
        <begin position="27"/>
        <end position="48"/>
    </location>
</feature>
<evidence type="ECO:0000313" key="4">
    <source>
        <dbReference type="Proteomes" id="UP000310066"/>
    </source>
</evidence>
<keyword evidence="2" id="KW-0472">Membrane</keyword>
<gene>
    <name evidence="3" type="ORF">B0A54_15141</name>
</gene>
<evidence type="ECO:0000256" key="1">
    <source>
        <dbReference type="SAM" id="MobiDB-lite"/>
    </source>
</evidence>
<feature type="region of interest" description="Disordered" evidence="1">
    <location>
        <begin position="110"/>
        <end position="130"/>
    </location>
</feature>
<evidence type="ECO:0000256" key="2">
    <source>
        <dbReference type="SAM" id="Phobius"/>
    </source>
</evidence>
<protein>
    <submittedName>
        <fullName evidence="3">Uncharacterized protein</fullName>
    </submittedName>
</protein>
<accession>A0A4U0U807</accession>
<dbReference type="OrthoDB" id="3889135at2759"/>
<comment type="caution">
    <text evidence="3">The sequence shown here is derived from an EMBL/GenBank/DDBJ whole genome shotgun (WGS) entry which is preliminary data.</text>
</comment>
<dbReference type="AlphaFoldDB" id="A0A4U0U807"/>
<feature type="region of interest" description="Disordered" evidence="1">
    <location>
        <begin position="147"/>
        <end position="177"/>
    </location>
</feature>
<name>A0A4U0U807_9PEZI</name>
<dbReference type="EMBL" id="NAJP01000101">
    <property type="protein sequence ID" value="TKA30556.1"/>
    <property type="molecule type" value="Genomic_DNA"/>
</dbReference>
<organism evidence="3 4">
    <name type="scientific">Friedmanniomyces endolithicus</name>
    <dbReference type="NCBI Taxonomy" id="329885"/>
    <lineage>
        <taxon>Eukaryota</taxon>
        <taxon>Fungi</taxon>
        <taxon>Dikarya</taxon>
        <taxon>Ascomycota</taxon>
        <taxon>Pezizomycotina</taxon>
        <taxon>Dothideomycetes</taxon>
        <taxon>Dothideomycetidae</taxon>
        <taxon>Mycosphaerellales</taxon>
        <taxon>Teratosphaeriaceae</taxon>
        <taxon>Friedmanniomyces</taxon>
    </lineage>
</organism>
<keyword evidence="2" id="KW-1133">Transmembrane helix</keyword>
<evidence type="ECO:0000313" key="3">
    <source>
        <dbReference type="EMBL" id="TKA30556.1"/>
    </source>
</evidence>
<proteinExistence type="predicted"/>
<dbReference type="Proteomes" id="UP000310066">
    <property type="component" value="Unassembled WGS sequence"/>
</dbReference>